<protein>
    <recommendedName>
        <fullName evidence="3">Pilus assembly protein PilP</fullName>
    </recommendedName>
</protein>
<dbReference type="STRING" id="299262.BWR18_08540"/>
<organism evidence="1 2">
    <name type="scientific">Tateyamaria omphalii</name>
    <dbReference type="NCBI Taxonomy" id="299262"/>
    <lineage>
        <taxon>Bacteria</taxon>
        <taxon>Pseudomonadati</taxon>
        <taxon>Pseudomonadota</taxon>
        <taxon>Alphaproteobacteria</taxon>
        <taxon>Rhodobacterales</taxon>
        <taxon>Roseobacteraceae</taxon>
        <taxon>Tateyamaria</taxon>
    </lineage>
</organism>
<gene>
    <name evidence="1" type="ORF">BWR18_08540</name>
</gene>
<evidence type="ECO:0000313" key="1">
    <source>
        <dbReference type="EMBL" id="APX11726.1"/>
    </source>
</evidence>
<dbReference type="Gene3D" id="2.30.30.830">
    <property type="match status" value="1"/>
</dbReference>
<evidence type="ECO:0008006" key="3">
    <source>
        <dbReference type="Google" id="ProtNLM"/>
    </source>
</evidence>
<dbReference type="RefSeq" id="WP_076627587.1">
    <property type="nucleotide sequence ID" value="NZ_CP019312.1"/>
</dbReference>
<keyword evidence="2" id="KW-1185">Reference proteome</keyword>
<name>A0A1P8MUF2_9RHOB</name>
<dbReference type="Proteomes" id="UP000186336">
    <property type="component" value="Chromosome"/>
</dbReference>
<sequence length="90" mass="9440">MSEETNDITADLATQRGALPLHNMQLLGIAGADNNRRALLRTAGGQTRTVQVGDSLRQGTVIAIGEDRIVLNGGMGQRTLTLPDLAESAA</sequence>
<reference evidence="1 2" key="1">
    <citation type="submission" date="2017-01" db="EMBL/GenBank/DDBJ databases">
        <title>Complete genome of Tateyamaria omphalii DOK1-4 isolated from seawater in Dokdo.</title>
        <authorList>
            <person name="Kim J.H."/>
            <person name="Chi W.-J."/>
        </authorList>
    </citation>
    <scope>NUCLEOTIDE SEQUENCE [LARGE SCALE GENOMIC DNA]</scope>
    <source>
        <strain evidence="1 2">DOK1-4</strain>
    </source>
</reference>
<proteinExistence type="predicted"/>
<evidence type="ECO:0000313" key="2">
    <source>
        <dbReference type="Proteomes" id="UP000186336"/>
    </source>
</evidence>
<accession>A0A1P8MUF2</accession>
<dbReference type="EMBL" id="CP019312">
    <property type="protein sequence ID" value="APX11726.1"/>
    <property type="molecule type" value="Genomic_DNA"/>
</dbReference>
<dbReference type="OrthoDB" id="7860232at2"/>
<dbReference type="AlphaFoldDB" id="A0A1P8MUF2"/>
<dbReference type="KEGG" id="tom:BWR18_08540"/>